<keyword evidence="4 5" id="KW-0472">Membrane</keyword>
<dbReference type="PANTHER" id="PTHR23112:SF36">
    <property type="entry name" value="SI:DKEY-30C15.2 PROTEIN"/>
    <property type="match status" value="1"/>
</dbReference>
<evidence type="ECO:0000313" key="7">
    <source>
        <dbReference type="Proteomes" id="UP000515159"/>
    </source>
</evidence>
<reference evidence="8" key="1">
    <citation type="submission" date="2025-08" db="UniProtKB">
        <authorList>
            <consortium name="RefSeq"/>
        </authorList>
    </citation>
    <scope>IDENTIFICATION</scope>
</reference>
<dbReference type="PANTHER" id="PTHR23112">
    <property type="entry name" value="G PROTEIN-COUPLED RECEPTOR 157-RELATED"/>
    <property type="match status" value="1"/>
</dbReference>
<feature type="transmembrane region" description="Helical" evidence="5">
    <location>
        <begin position="93"/>
        <end position="114"/>
    </location>
</feature>
<feature type="transmembrane region" description="Helical" evidence="5">
    <location>
        <begin position="22"/>
        <end position="44"/>
    </location>
</feature>
<sequence>MDTENISTSGALCNEEIYTLSYIYVAVSSLSLTGSASVIVASLLRKRCFTDPVRALFLLSLADFSAAAILIVTAIIQLLPAALFILVYEICPYGLFLAMMFYAISFLMAIVYACETHQMVKGWRSSFASYLQGGRRKRTKLYLSYGLAWLVPLLLFLVQLISRGWTMKDVAPLHIDTTQPWLTNQSVENCSLFCSRCIILIHKSQDFCYKFMENKTETLDEKIAFFVYLLLVFACCTLLYCRVKLWCRQHDANPKLKLENDGFARRNIRSVYKSVRLIQLVFLVCWAPAFLLSILSFTSVTPSSVYGLFIIQALTISLQGFLDCLAYGWSRQNFRQEATGESMLLCHNQATAFYDDSFSLTRMNPSA</sequence>
<feature type="domain" description="G-protein coupled receptors family 1 profile" evidence="6">
    <location>
        <begin position="34"/>
        <end position="327"/>
    </location>
</feature>
<feature type="transmembrane region" description="Helical" evidence="5">
    <location>
        <begin position="141"/>
        <end position="161"/>
    </location>
</feature>
<gene>
    <name evidence="8" type="primary">LOC117366575</name>
</gene>
<dbReference type="GeneID" id="117366575"/>
<dbReference type="SUPFAM" id="SSF81321">
    <property type="entry name" value="Family A G protein-coupled receptor-like"/>
    <property type="match status" value="1"/>
</dbReference>
<dbReference type="GO" id="GO:0007189">
    <property type="term" value="P:adenylate cyclase-activating G protein-coupled receptor signaling pathway"/>
    <property type="evidence" value="ECO:0007669"/>
    <property type="project" value="TreeGrafter"/>
</dbReference>
<dbReference type="AlphaFoldDB" id="A0A6P8S772"/>
<feature type="transmembrane region" description="Helical" evidence="5">
    <location>
        <begin position="309"/>
        <end position="329"/>
    </location>
</feature>
<evidence type="ECO:0000256" key="3">
    <source>
        <dbReference type="ARBA" id="ARBA00022989"/>
    </source>
</evidence>
<evidence type="ECO:0000256" key="4">
    <source>
        <dbReference type="ARBA" id="ARBA00023136"/>
    </source>
</evidence>
<dbReference type="OrthoDB" id="9892611at2759"/>
<feature type="transmembrane region" description="Helical" evidence="5">
    <location>
        <begin position="56"/>
        <end position="87"/>
    </location>
</feature>
<organism evidence="7 8">
    <name type="scientific">Geotrypetes seraphini</name>
    <name type="common">Gaboon caecilian</name>
    <name type="synonym">Caecilia seraphini</name>
    <dbReference type="NCBI Taxonomy" id="260995"/>
    <lineage>
        <taxon>Eukaryota</taxon>
        <taxon>Metazoa</taxon>
        <taxon>Chordata</taxon>
        <taxon>Craniata</taxon>
        <taxon>Vertebrata</taxon>
        <taxon>Euteleostomi</taxon>
        <taxon>Amphibia</taxon>
        <taxon>Gymnophiona</taxon>
        <taxon>Geotrypetes</taxon>
    </lineage>
</organism>
<name>A0A6P8S772_GEOSA</name>
<evidence type="ECO:0000259" key="6">
    <source>
        <dbReference type="PROSITE" id="PS50262"/>
    </source>
</evidence>
<evidence type="ECO:0000256" key="5">
    <source>
        <dbReference type="SAM" id="Phobius"/>
    </source>
</evidence>
<dbReference type="RefSeq" id="XP_033813964.1">
    <property type="nucleotide sequence ID" value="XM_033958073.1"/>
</dbReference>
<feature type="transmembrane region" description="Helical" evidence="5">
    <location>
        <begin position="223"/>
        <end position="241"/>
    </location>
</feature>
<evidence type="ECO:0000313" key="8">
    <source>
        <dbReference type="RefSeq" id="XP_033813964.1"/>
    </source>
</evidence>
<dbReference type="Proteomes" id="UP000515159">
    <property type="component" value="Chromosome 9"/>
</dbReference>
<dbReference type="GO" id="GO:0005886">
    <property type="term" value="C:plasma membrane"/>
    <property type="evidence" value="ECO:0007669"/>
    <property type="project" value="TreeGrafter"/>
</dbReference>
<dbReference type="Gene3D" id="1.20.1070.10">
    <property type="entry name" value="Rhodopsin 7-helix transmembrane proteins"/>
    <property type="match status" value="1"/>
</dbReference>
<accession>A0A6P8S772</accession>
<keyword evidence="7" id="KW-1185">Reference proteome</keyword>
<dbReference type="InterPro" id="IPR017452">
    <property type="entry name" value="GPCR_Rhodpsn_7TM"/>
</dbReference>
<evidence type="ECO:0000256" key="2">
    <source>
        <dbReference type="ARBA" id="ARBA00022692"/>
    </source>
</evidence>
<dbReference type="InParanoid" id="A0A6P8S772"/>
<keyword evidence="2 5" id="KW-0812">Transmembrane</keyword>
<comment type="subcellular location">
    <subcellularLocation>
        <location evidence="1">Membrane</location>
        <topology evidence="1">Multi-pass membrane protein</topology>
    </subcellularLocation>
</comment>
<proteinExistence type="predicted"/>
<keyword evidence="3 5" id="KW-1133">Transmembrane helix</keyword>
<dbReference type="GO" id="GO:0004930">
    <property type="term" value="F:G protein-coupled receptor activity"/>
    <property type="evidence" value="ECO:0007669"/>
    <property type="project" value="TreeGrafter"/>
</dbReference>
<evidence type="ECO:0000256" key="1">
    <source>
        <dbReference type="ARBA" id="ARBA00004141"/>
    </source>
</evidence>
<dbReference type="PROSITE" id="PS50262">
    <property type="entry name" value="G_PROTEIN_RECEP_F1_2"/>
    <property type="match status" value="1"/>
</dbReference>
<protein>
    <submittedName>
        <fullName evidence="8">Transmembrane protein 116-like isoform X1</fullName>
    </submittedName>
</protein>
<feature type="transmembrane region" description="Helical" evidence="5">
    <location>
        <begin position="275"/>
        <end position="297"/>
    </location>
</feature>
<dbReference type="KEGG" id="gsh:117366575"/>